<dbReference type="GO" id="GO:0003700">
    <property type="term" value="F:DNA-binding transcription factor activity"/>
    <property type="evidence" value="ECO:0007669"/>
    <property type="project" value="InterPro"/>
</dbReference>
<dbReference type="PROSITE" id="PS01124">
    <property type="entry name" value="HTH_ARAC_FAMILY_2"/>
    <property type="match status" value="1"/>
</dbReference>
<reference evidence="6 7" key="1">
    <citation type="submission" date="2017-06" db="EMBL/GenBank/DDBJ databases">
        <title>Complete genome sequence of Paenibacillus donghaensis KCTC 13049T isolated from East Sea sediment, South Korea.</title>
        <authorList>
            <person name="Jung B.K."/>
            <person name="Hong S.-J."/>
            <person name="Shin J.-H."/>
        </authorList>
    </citation>
    <scope>NUCLEOTIDE SEQUENCE [LARGE SCALE GENOMIC DNA]</scope>
    <source>
        <strain evidence="6 7">KCTC 13049</strain>
    </source>
</reference>
<dbReference type="Proteomes" id="UP000249890">
    <property type="component" value="Chromosome"/>
</dbReference>
<dbReference type="InterPro" id="IPR020449">
    <property type="entry name" value="Tscrpt_reg_AraC-type_HTH"/>
</dbReference>
<dbReference type="OrthoDB" id="2515823at2"/>
<dbReference type="PROSITE" id="PS00041">
    <property type="entry name" value="HTH_ARAC_FAMILY_1"/>
    <property type="match status" value="1"/>
</dbReference>
<evidence type="ECO:0000256" key="1">
    <source>
        <dbReference type="ARBA" id="ARBA00023015"/>
    </source>
</evidence>
<keyword evidence="4" id="KW-1133">Transmembrane helix</keyword>
<keyword evidence="4" id="KW-0812">Transmembrane</keyword>
<keyword evidence="7" id="KW-1185">Reference proteome</keyword>
<gene>
    <name evidence="6" type="ORF">B9T62_24515</name>
</gene>
<evidence type="ECO:0000313" key="7">
    <source>
        <dbReference type="Proteomes" id="UP000249890"/>
    </source>
</evidence>
<dbReference type="GO" id="GO:0043565">
    <property type="term" value="F:sequence-specific DNA binding"/>
    <property type="evidence" value="ECO:0007669"/>
    <property type="project" value="InterPro"/>
</dbReference>
<dbReference type="Pfam" id="PF12833">
    <property type="entry name" value="HTH_18"/>
    <property type="match status" value="1"/>
</dbReference>
<dbReference type="PANTHER" id="PTHR43280">
    <property type="entry name" value="ARAC-FAMILY TRANSCRIPTIONAL REGULATOR"/>
    <property type="match status" value="1"/>
</dbReference>
<dbReference type="SUPFAM" id="SSF46689">
    <property type="entry name" value="Homeodomain-like"/>
    <property type="match status" value="1"/>
</dbReference>
<dbReference type="SMART" id="SM00342">
    <property type="entry name" value="HTH_ARAC"/>
    <property type="match status" value="1"/>
</dbReference>
<feature type="transmembrane region" description="Helical" evidence="4">
    <location>
        <begin position="25"/>
        <end position="47"/>
    </location>
</feature>
<evidence type="ECO:0000313" key="6">
    <source>
        <dbReference type="EMBL" id="ASA23676.1"/>
    </source>
</evidence>
<evidence type="ECO:0000256" key="3">
    <source>
        <dbReference type="ARBA" id="ARBA00023163"/>
    </source>
</evidence>
<feature type="domain" description="HTH araC/xylS-type" evidence="5">
    <location>
        <begin position="671"/>
        <end position="770"/>
    </location>
</feature>
<evidence type="ECO:0000256" key="2">
    <source>
        <dbReference type="ARBA" id="ARBA00023125"/>
    </source>
</evidence>
<feature type="transmembrane region" description="Helical" evidence="4">
    <location>
        <begin position="313"/>
        <end position="331"/>
    </location>
</feature>
<dbReference type="Gene3D" id="3.30.450.20">
    <property type="entry name" value="PAS domain"/>
    <property type="match status" value="1"/>
</dbReference>
<keyword evidence="2" id="KW-0238">DNA-binding</keyword>
<dbReference type="EMBL" id="CP021780">
    <property type="protein sequence ID" value="ASA23676.1"/>
    <property type="molecule type" value="Genomic_DNA"/>
</dbReference>
<evidence type="ECO:0000259" key="5">
    <source>
        <dbReference type="PROSITE" id="PS01124"/>
    </source>
</evidence>
<dbReference type="InterPro" id="IPR018062">
    <property type="entry name" value="HTH_AraC-typ_CS"/>
</dbReference>
<evidence type="ECO:0000256" key="4">
    <source>
        <dbReference type="SAM" id="Phobius"/>
    </source>
</evidence>
<name>A0A2Z2KAF9_9BACL</name>
<protein>
    <submittedName>
        <fullName evidence="6">AraC family transcriptional regulator</fullName>
    </submittedName>
</protein>
<dbReference type="KEGG" id="pdh:B9T62_24515"/>
<dbReference type="InterPro" id="IPR009057">
    <property type="entry name" value="Homeodomain-like_sf"/>
</dbReference>
<keyword evidence="3" id="KW-0804">Transcription</keyword>
<keyword evidence="4" id="KW-0472">Membrane</keyword>
<accession>A0A2Z2KAF9</accession>
<dbReference type="InterPro" id="IPR018060">
    <property type="entry name" value="HTH_AraC"/>
</dbReference>
<organism evidence="6 7">
    <name type="scientific">Paenibacillus donghaensis</name>
    <dbReference type="NCBI Taxonomy" id="414771"/>
    <lineage>
        <taxon>Bacteria</taxon>
        <taxon>Bacillati</taxon>
        <taxon>Bacillota</taxon>
        <taxon>Bacilli</taxon>
        <taxon>Bacillales</taxon>
        <taxon>Paenibacillaceae</taxon>
        <taxon>Paenibacillus</taxon>
    </lineage>
</organism>
<dbReference type="Gene3D" id="1.10.10.60">
    <property type="entry name" value="Homeodomain-like"/>
    <property type="match status" value="2"/>
</dbReference>
<proteinExistence type="predicted"/>
<keyword evidence="1" id="KW-0805">Transcription regulation</keyword>
<dbReference type="AlphaFoldDB" id="A0A2Z2KAF9"/>
<dbReference type="PRINTS" id="PR00032">
    <property type="entry name" value="HTHARAC"/>
</dbReference>
<dbReference type="PANTHER" id="PTHR43280:SF10">
    <property type="entry name" value="REGULATORY PROTEIN POCR"/>
    <property type="match status" value="1"/>
</dbReference>
<sequence length="771" mass="88331">MYKKKSDVGGLELNWRKGNFTRSVAFRWIVSYAVILCIPVILSLIVYSQTRGIVKYEIERASSAMLQQVRYIVDAELLQTESLAAQLSIHPDVRRLLTSPEKESAYHIYKMKQELNKLLATNDFIKGIYLYLKPLQSVLSSETYINDHVFYEMKHQTDTFAYEDWLELINRPQSGGYVLLPVENQGKIANTPSYIRSLPLQSGNVPAGTLLMPLNTEKIMTMLENIDWVEQGQVFIMDTNDQILFQNAEVAMIEPSSIQEWNDRGTGTFTYTFQGIESMITIESSNTTGWRYISVFPTDVFWEHARDIQTMNILGLLLCFAIGGTVIYYFARKNYDPVKQLMSVFSRSPLPGNGAHLDEYSFIRRSVLETIRERDDMNNKHVQQLRVLQDYYLGRLLKGQADRNVPLAELAKSHNLSWTTDRFAVLLFYIDSDEGGIKDIALSQFIVSNIVADSVKDRLTIHFTDVDGMLAAVVNVDLDNAEQWKDDIEDDLAQAHEFIKVRYKFRFTTVGSELQTGLDGVHQAFLQALEAQEYRIVLGEGMLIWYGNIKPSESSYFFTVNDQMILINFLKADEFDKAKRMIDDVIQQAFQREASHEIAKCVLVDVATTLIKTIPDQEQASIAWDEWRPLKRLLSCSTKMEFHQEILDIFDRVCSVLRSKQNVQTSAGIGEKVIEFVQENYSDKDLSVSLIGDQFRLTPQYVSRLFREQTRKVGLHDYINQTRVEAAKVLLLEGTSIDETAARVGFASSHAFIRVFKKYEGITPGKYKTIK</sequence>